<dbReference type="InterPro" id="IPR021414">
    <property type="entry name" value="DUF3054"/>
</dbReference>
<evidence type="ECO:0008006" key="4">
    <source>
        <dbReference type="Google" id="ProtNLM"/>
    </source>
</evidence>
<keyword evidence="1" id="KW-1133">Transmembrane helix</keyword>
<reference evidence="2 3" key="1">
    <citation type="submission" date="2020-10" db="EMBL/GenBank/DDBJ databases">
        <title>Sequencing the genomes of 1000 actinobacteria strains.</title>
        <authorList>
            <person name="Klenk H.-P."/>
        </authorList>
    </citation>
    <scope>NUCLEOTIDE SEQUENCE [LARGE SCALE GENOMIC DNA]</scope>
    <source>
        <strain evidence="2 3">DSM 45157</strain>
    </source>
</reference>
<sequence>MRSYTPLVALAADLLCVLVFVVVGKADHATGLAPAAVAGTAWPFLVALALGWVVTLAWRSPVRVWPTGVLVWAVTVAGAMPLRLLGGEGAPFSFVLVTSLFLAATMLGWRASVLLVTVRRRQGRRRPGP</sequence>
<feature type="transmembrane region" description="Helical" evidence="1">
    <location>
        <begin position="92"/>
        <end position="116"/>
    </location>
</feature>
<accession>A0ABR9HBN7</accession>
<feature type="transmembrane region" description="Helical" evidence="1">
    <location>
        <begin position="36"/>
        <end position="57"/>
    </location>
</feature>
<protein>
    <recommendedName>
        <fullName evidence="4">DUF3054 domain-containing protein</fullName>
    </recommendedName>
</protein>
<evidence type="ECO:0000313" key="2">
    <source>
        <dbReference type="EMBL" id="MBE1456440.1"/>
    </source>
</evidence>
<keyword evidence="1" id="KW-0472">Membrane</keyword>
<dbReference type="EMBL" id="JADBDY010000001">
    <property type="protein sequence ID" value="MBE1456440.1"/>
    <property type="molecule type" value="Genomic_DNA"/>
</dbReference>
<organism evidence="2 3">
    <name type="scientific">Nocardiopsis terrae</name>
    <dbReference type="NCBI Taxonomy" id="372655"/>
    <lineage>
        <taxon>Bacteria</taxon>
        <taxon>Bacillati</taxon>
        <taxon>Actinomycetota</taxon>
        <taxon>Actinomycetes</taxon>
        <taxon>Streptosporangiales</taxon>
        <taxon>Nocardiopsidaceae</taxon>
        <taxon>Nocardiopsis</taxon>
    </lineage>
</organism>
<keyword evidence="1" id="KW-0812">Transmembrane</keyword>
<evidence type="ECO:0000313" key="3">
    <source>
        <dbReference type="Proteomes" id="UP000598217"/>
    </source>
</evidence>
<comment type="caution">
    <text evidence="2">The sequence shown here is derived from an EMBL/GenBank/DDBJ whole genome shotgun (WGS) entry which is preliminary data.</text>
</comment>
<dbReference type="Proteomes" id="UP000598217">
    <property type="component" value="Unassembled WGS sequence"/>
</dbReference>
<feature type="transmembrane region" description="Helical" evidence="1">
    <location>
        <begin position="69"/>
        <end position="86"/>
    </location>
</feature>
<evidence type="ECO:0000256" key="1">
    <source>
        <dbReference type="SAM" id="Phobius"/>
    </source>
</evidence>
<dbReference type="RefSeq" id="WP_191268520.1">
    <property type="nucleotide sequence ID" value="NZ_BMXJ01000002.1"/>
</dbReference>
<name>A0ABR9HBN7_9ACTN</name>
<proteinExistence type="predicted"/>
<gene>
    <name evidence="2" type="ORF">H4W79_000654</name>
</gene>
<dbReference type="Pfam" id="PF11255">
    <property type="entry name" value="DUF3054"/>
    <property type="match status" value="1"/>
</dbReference>
<keyword evidence="3" id="KW-1185">Reference proteome</keyword>